<proteinExistence type="predicted"/>
<dbReference type="OrthoDB" id="9797252at2"/>
<dbReference type="EMBL" id="CP010975">
    <property type="protein sequence ID" value="AKE51296.1"/>
    <property type="molecule type" value="Genomic_DNA"/>
</dbReference>
<dbReference type="RefSeq" id="WP_046560497.1">
    <property type="nucleotide sequence ID" value="NZ_CP010975.1"/>
</dbReference>
<accession>A0A0F6RBN5</accession>
<evidence type="ECO:0000313" key="2">
    <source>
        <dbReference type="EMBL" id="AKE51296.1"/>
    </source>
</evidence>
<dbReference type="AlphaFoldDB" id="A0A0F6RBN5"/>
<organism evidence="2 3">
    <name type="scientific">Kangiella geojedonensis</name>
    <dbReference type="NCBI Taxonomy" id="914150"/>
    <lineage>
        <taxon>Bacteria</taxon>
        <taxon>Pseudomonadati</taxon>
        <taxon>Pseudomonadota</taxon>
        <taxon>Gammaproteobacteria</taxon>
        <taxon>Kangiellales</taxon>
        <taxon>Kangiellaceae</taxon>
        <taxon>Kangiella</taxon>
    </lineage>
</organism>
<dbReference type="KEGG" id="kge:TQ33_0308"/>
<dbReference type="HOGENOM" id="CLU_854643_0_0_6"/>
<keyword evidence="3" id="KW-1185">Reference proteome</keyword>
<dbReference type="Gene3D" id="3.40.50.150">
    <property type="entry name" value="Vaccinia Virus protein VP39"/>
    <property type="match status" value="1"/>
</dbReference>
<feature type="domain" description="Methyltransferase" evidence="1">
    <location>
        <begin position="50"/>
        <end position="149"/>
    </location>
</feature>
<dbReference type="InterPro" id="IPR029063">
    <property type="entry name" value="SAM-dependent_MTases_sf"/>
</dbReference>
<evidence type="ECO:0000259" key="1">
    <source>
        <dbReference type="Pfam" id="PF13649"/>
    </source>
</evidence>
<dbReference type="STRING" id="914150.TQ33_0308"/>
<dbReference type="Proteomes" id="UP000034071">
    <property type="component" value="Chromosome"/>
</dbReference>
<dbReference type="CDD" id="cd02440">
    <property type="entry name" value="AdoMet_MTases"/>
    <property type="match status" value="1"/>
</dbReference>
<dbReference type="SUPFAM" id="SSF53335">
    <property type="entry name" value="S-adenosyl-L-methionine-dependent methyltransferases"/>
    <property type="match status" value="1"/>
</dbReference>
<reference evidence="2 3" key="1">
    <citation type="submission" date="2015-02" db="EMBL/GenBank/DDBJ databases">
        <title>Complete genome sequence of Kangiella geojedonensis strain YCS-5T.</title>
        <authorList>
            <person name="Kim K.M."/>
        </authorList>
    </citation>
    <scope>NUCLEOTIDE SEQUENCE [LARGE SCALE GENOMIC DNA]</scope>
    <source>
        <strain evidence="2 3">YCS-5</strain>
    </source>
</reference>
<dbReference type="Pfam" id="PF13649">
    <property type="entry name" value="Methyltransf_25"/>
    <property type="match status" value="1"/>
</dbReference>
<dbReference type="InterPro" id="IPR041698">
    <property type="entry name" value="Methyltransf_25"/>
</dbReference>
<gene>
    <name evidence="2" type="ORF">TQ33_0308</name>
</gene>
<sequence length="325" mass="37057">MNKIERQNNWTNYWKNNSVDSCRDGIKAKASQLENFWAETAEMIKNNDQVLDLCTGKGDVIQQLISYQLGEDKALAHYTGVDLSDMDSRVIEKKFGSYKDKVRFKYGTHISDLPFEEKTFEFVTSQFGIEYAFNENVIKEICRVMKSKGIARFATHHKESALIKVAKQEIQHIDLLSEKGGFFDCMKSLIPVFAKLRNPANAKKINKDQKAISAREQFNSESQKVITQAEKSSVPDLLQESLSFSRQVFDIAKIKGASAAKDKLISYHNELNLSKERMIDLIDSSLDKVDLEKLDKSFVTYGKKITKKEELKNDGEIVAWGIEIS</sequence>
<protein>
    <recommendedName>
        <fullName evidence="1">Methyltransferase domain-containing protein</fullName>
    </recommendedName>
</protein>
<evidence type="ECO:0000313" key="3">
    <source>
        <dbReference type="Proteomes" id="UP000034071"/>
    </source>
</evidence>
<name>A0A0F6RBN5_9GAMM</name>